<feature type="region of interest" description="Disordered" evidence="6">
    <location>
        <begin position="278"/>
        <end position="327"/>
    </location>
</feature>
<dbReference type="SUPFAM" id="SSF110942">
    <property type="entry name" value="HSP90 C-terminal domain"/>
    <property type="match status" value="1"/>
</dbReference>
<dbReference type="InterPro" id="IPR037196">
    <property type="entry name" value="HSP90_C"/>
</dbReference>
<feature type="binding site" evidence="5">
    <location>
        <position position="88"/>
    </location>
    <ligand>
        <name>ATP</name>
        <dbReference type="ChEBI" id="CHEBI:30616"/>
    </ligand>
</feature>
<evidence type="ECO:0000256" key="2">
    <source>
        <dbReference type="ARBA" id="ARBA00022741"/>
    </source>
</evidence>
<dbReference type="Pfam" id="PF00183">
    <property type="entry name" value="HSP90"/>
    <property type="match status" value="1"/>
</dbReference>
<dbReference type="InterPro" id="IPR001404">
    <property type="entry name" value="Hsp90_fam"/>
</dbReference>
<evidence type="ECO:0000256" key="3">
    <source>
        <dbReference type="ARBA" id="ARBA00022840"/>
    </source>
</evidence>
<evidence type="ECO:0000259" key="7">
    <source>
        <dbReference type="SMART" id="SM00387"/>
    </source>
</evidence>
<comment type="similarity">
    <text evidence="1">Belongs to the heat shock protein 90 family.</text>
</comment>
<feature type="binding site" evidence="5">
    <location>
        <position position="130"/>
    </location>
    <ligand>
        <name>ATP</name>
        <dbReference type="ChEBI" id="CHEBI:30616"/>
    </ligand>
</feature>
<dbReference type="Pfam" id="PF13589">
    <property type="entry name" value="HATPase_c_3"/>
    <property type="match status" value="1"/>
</dbReference>
<feature type="compositionally biased region" description="Acidic residues" evidence="6">
    <location>
        <begin position="488"/>
        <end position="498"/>
    </location>
</feature>
<dbReference type="InterPro" id="IPR036890">
    <property type="entry name" value="HATPase_C_sf"/>
</dbReference>
<dbReference type="HAMAP" id="MF_00505">
    <property type="entry name" value="HSP90"/>
    <property type="match status" value="1"/>
</dbReference>
<dbReference type="SUPFAM" id="SSF55874">
    <property type="entry name" value="ATPase domain of HSP90 chaperone/DNA topoisomerase II/histidine kinase"/>
    <property type="match status" value="1"/>
</dbReference>
<feature type="region of interest" description="Disordered" evidence="6">
    <location>
        <begin position="829"/>
        <end position="850"/>
    </location>
</feature>
<feature type="binding site" evidence="5">
    <location>
        <begin position="150"/>
        <end position="151"/>
    </location>
    <ligand>
        <name>ATP</name>
        <dbReference type="ChEBI" id="CHEBI:30616"/>
    </ligand>
</feature>
<dbReference type="Gene3D" id="3.40.50.11260">
    <property type="match status" value="1"/>
</dbReference>
<dbReference type="Gene3D" id="1.20.120.790">
    <property type="entry name" value="Heat shock protein 90, C-terminal domain"/>
    <property type="match status" value="1"/>
</dbReference>
<sequence>MRFDRIAIQALAVLAFSNVPLPFRESSSMSYMTVGAEDAADDGTTPDLSVPETAESFAFEAEVSKMLDIVVNSLYQNKDVFLRELISNASDALDKIRFLSLTEPDYLKDEEKLHVQIEYDSEQNTLTIRDTGIGMTHDELVSNLGTVARSGTTKFMQALKAGSSDGESSGDISQIGQFGVGFYSAFLVSDRIQVASKHLDSDTQYVWSSTNGSSEFQIYEDPRGKTLPRGTEITLFLKEDCIEYADEYKISQLAKHYSEFVTHPIYLKTKTTMEIEVEDDEDDDKNDDAYDDKDTSAKEEEEKKDEDDLEVKEDDISEVDEEVEKPKKMKEVTTFDWAVMNGNPALWTRSKEDITDEEYQSFYEVLTKGEGKAETWTHFNAEGNINFRSILYIPKNVPQGFQSGMTEKQATGLSLYVRKVLISDEFELLPRYLYFMKGVVDSDDLPLNVNRETLQESKIIQVIKKKVVRKALEMLRNFAKESDLEAAPSEDNDDDVDSEEKATSKTNKYNEWYDQFNAQLKMGAIDDEPNRGKIMKLLRFTSTASGGETTSLERYVENMKDKLGGNQKEIFYVAGDGLAAVEKSQFLEPFLEKGVEVLYFVDPVDEYMATTVGSFDGKKLKNIATDNIKLDDHDDDKDLATRREKFYKEKFKPLTTWLKKLYGPSIMRVAISKRQISAPAIVSSAEYGHSANMERIMRAQAYSHGQNDMAMRSMKVFEINPRHPMILKLLESVPPKDAGDDYEVPDGVEDTAMILQEMALLNGGYPIDDPEGHSTRILKFLQSQLGLESLKLEPHPELPVEEEVAPDIDGILDGMNFDDMNLDDMNFDDMDLDDRIDPSSPDEDEVHIEL</sequence>
<dbReference type="PROSITE" id="PS00298">
    <property type="entry name" value="HSP90"/>
    <property type="match status" value="1"/>
</dbReference>
<keyword evidence="3 5" id="KW-0067">ATP-binding</keyword>
<feature type="binding site" evidence="5">
    <location>
        <begin position="177"/>
        <end position="182"/>
    </location>
    <ligand>
        <name>ATP</name>
        <dbReference type="ChEBI" id="CHEBI:30616"/>
    </ligand>
</feature>
<evidence type="ECO:0000256" key="4">
    <source>
        <dbReference type="ARBA" id="ARBA00023186"/>
    </source>
</evidence>
<dbReference type="Gene3D" id="3.30.230.80">
    <property type="match status" value="1"/>
</dbReference>
<dbReference type="FunFam" id="3.30.565.10:FF:000005">
    <property type="entry name" value="Heat shock protein 90"/>
    <property type="match status" value="1"/>
</dbReference>
<feature type="binding site" evidence="5">
    <location>
        <position position="451"/>
    </location>
    <ligand>
        <name>ATP</name>
        <dbReference type="ChEBI" id="CHEBI:30616"/>
    </ligand>
</feature>
<feature type="region of interest" description="Disordered" evidence="6">
    <location>
        <begin position="483"/>
        <end position="504"/>
    </location>
</feature>
<dbReference type="PIRSF" id="PIRSF002583">
    <property type="entry name" value="Hsp90"/>
    <property type="match status" value="1"/>
</dbReference>
<protein>
    <submittedName>
        <fullName evidence="8">Heat shock protein Hsp90</fullName>
    </submittedName>
</protein>
<evidence type="ECO:0000256" key="5">
    <source>
        <dbReference type="PIRSR" id="PIRSR002583-1"/>
    </source>
</evidence>
<keyword evidence="9" id="KW-1185">Reference proteome</keyword>
<evidence type="ECO:0000256" key="1">
    <source>
        <dbReference type="ARBA" id="ARBA00008239"/>
    </source>
</evidence>
<dbReference type="OrthoDB" id="28737at2759"/>
<dbReference type="AlphaFoldDB" id="A0A1E7FR81"/>
<keyword evidence="8" id="KW-0346">Stress response</keyword>
<evidence type="ECO:0000313" key="8">
    <source>
        <dbReference type="EMBL" id="OEU20658.1"/>
    </source>
</evidence>
<dbReference type="GO" id="GO:0051082">
    <property type="term" value="F:unfolded protein binding"/>
    <property type="evidence" value="ECO:0007669"/>
    <property type="project" value="InterPro"/>
</dbReference>
<dbReference type="KEGG" id="fcy:FRACYDRAFT_259629"/>
<dbReference type="NCBIfam" id="NF003555">
    <property type="entry name" value="PRK05218.1"/>
    <property type="match status" value="1"/>
</dbReference>
<name>A0A1E7FR81_9STRA</name>
<feature type="binding site" evidence="5">
    <location>
        <position position="143"/>
    </location>
    <ligand>
        <name>ATP</name>
        <dbReference type="ChEBI" id="CHEBI:30616"/>
    </ligand>
</feature>
<dbReference type="InterPro" id="IPR019805">
    <property type="entry name" value="Heat_shock_protein_90_CS"/>
</dbReference>
<gene>
    <name evidence="8" type="ORF">FRACYDRAFT_259629</name>
</gene>
<feature type="compositionally biased region" description="Acidic residues" evidence="6">
    <location>
        <begin position="302"/>
        <end position="323"/>
    </location>
</feature>
<proteinExistence type="inferred from homology"/>
<keyword evidence="4" id="KW-0143">Chaperone</keyword>
<organism evidence="8 9">
    <name type="scientific">Fragilariopsis cylindrus CCMP1102</name>
    <dbReference type="NCBI Taxonomy" id="635003"/>
    <lineage>
        <taxon>Eukaryota</taxon>
        <taxon>Sar</taxon>
        <taxon>Stramenopiles</taxon>
        <taxon>Ochrophyta</taxon>
        <taxon>Bacillariophyta</taxon>
        <taxon>Bacillariophyceae</taxon>
        <taxon>Bacillariophycidae</taxon>
        <taxon>Bacillariales</taxon>
        <taxon>Bacillariaceae</taxon>
        <taxon>Fragilariopsis</taxon>
    </lineage>
</organism>
<dbReference type="InParanoid" id="A0A1E7FR81"/>
<reference evidence="8 9" key="1">
    <citation type="submission" date="2016-09" db="EMBL/GenBank/DDBJ databases">
        <title>Extensive genetic diversity and differential bi-allelic expression allows diatom success in the polar Southern Ocean.</title>
        <authorList>
            <consortium name="DOE Joint Genome Institute"/>
            <person name="Mock T."/>
            <person name="Otillar R.P."/>
            <person name="Strauss J."/>
            <person name="Dupont C."/>
            <person name="Frickenhaus S."/>
            <person name="Maumus F."/>
            <person name="Mcmullan M."/>
            <person name="Sanges R."/>
            <person name="Schmutz J."/>
            <person name="Toseland A."/>
            <person name="Valas R."/>
            <person name="Veluchamy A."/>
            <person name="Ward B.J."/>
            <person name="Allen A."/>
            <person name="Barry K."/>
            <person name="Falciatore A."/>
            <person name="Ferrante M."/>
            <person name="Fortunato A.E."/>
            <person name="Gloeckner G."/>
            <person name="Gruber A."/>
            <person name="Hipkin R."/>
            <person name="Janech M."/>
            <person name="Kroth P."/>
            <person name="Leese F."/>
            <person name="Lindquist E."/>
            <person name="Lyon B.R."/>
            <person name="Martin J."/>
            <person name="Mayer C."/>
            <person name="Parker M."/>
            <person name="Quesneville H."/>
            <person name="Raymond J."/>
            <person name="Uhlig C."/>
            <person name="Valentin K.U."/>
            <person name="Worden A.Z."/>
            <person name="Armbrust E.V."/>
            <person name="Bowler C."/>
            <person name="Green B."/>
            <person name="Moulton V."/>
            <person name="Van Oosterhout C."/>
            <person name="Grigoriev I."/>
        </authorList>
    </citation>
    <scope>NUCLEOTIDE SEQUENCE [LARGE SCALE GENOMIC DNA]</scope>
    <source>
        <strain evidence="8 9">CCMP1102</strain>
    </source>
</reference>
<feature type="compositionally biased region" description="Basic and acidic residues" evidence="6">
    <location>
        <begin position="292"/>
        <end position="301"/>
    </location>
</feature>
<evidence type="ECO:0000313" key="9">
    <source>
        <dbReference type="Proteomes" id="UP000095751"/>
    </source>
</evidence>
<dbReference type="GO" id="GO:0140662">
    <property type="term" value="F:ATP-dependent protein folding chaperone"/>
    <property type="evidence" value="ECO:0007669"/>
    <property type="project" value="InterPro"/>
</dbReference>
<keyword evidence="2 5" id="KW-0547">Nucleotide-binding</keyword>
<dbReference type="EMBL" id="KV784354">
    <property type="protein sequence ID" value="OEU20658.1"/>
    <property type="molecule type" value="Genomic_DNA"/>
</dbReference>
<dbReference type="PANTHER" id="PTHR11528">
    <property type="entry name" value="HEAT SHOCK PROTEIN 90 FAMILY MEMBER"/>
    <property type="match status" value="1"/>
</dbReference>
<dbReference type="PRINTS" id="PR00775">
    <property type="entry name" value="HEATSHOCK90"/>
</dbReference>
<dbReference type="InterPro" id="IPR020575">
    <property type="entry name" value="Hsp90_N"/>
</dbReference>
<evidence type="ECO:0000256" key="6">
    <source>
        <dbReference type="SAM" id="MobiDB-lite"/>
    </source>
</evidence>
<feature type="compositionally biased region" description="Acidic residues" evidence="6">
    <location>
        <begin position="278"/>
        <end position="291"/>
    </location>
</feature>
<feature type="binding site" evidence="5">
    <location>
        <position position="231"/>
    </location>
    <ligand>
        <name>ATP</name>
        <dbReference type="ChEBI" id="CHEBI:30616"/>
    </ligand>
</feature>
<dbReference type="SUPFAM" id="SSF54211">
    <property type="entry name" value="Ribosomal protein S5 domain 2-like"/>
    <property type="match status" value="1"/>
</dbReference>
<feature type="binding site" evidence="5">
    <location>
        <position position="84"/>
    </location>
    <ligand>
        <name>ATP</name>
        <dbReference type="ChEBI" id="CHEBI:30616"/>
    </ligand>
</feature>
<dbReference type="GO" id="GO:0005524">
    <property type="term" value="F:ATP binding"/>
    <property type="evidence" value="ECO:0007669"/>
    <property type="project" value="UniProtKB-KW"/>
</dbReference>
<dbReference type="SMART" id="SM00387">
    <property type="entry name" value="HATPase_c"/>
    <property type="match status" value="1"/>
</dbReference>
<dbReference type="InterPro" id="IPR003594">
    <property type="entry name" value="HATPase_dom"/>
</dbReference>
<dbReference type="Proteomes" id="UP000095751">
    <property type="component" value="Unassembled WGS sequence"/>
</dbReference>
<feature type="binding site" evidence="5">
    <location>
        <position position="135"/>
    </location>
    <ligand>
        <name>ATP</name>
        <dbReference type="ChEBI" id="CHEBI:30616"/>
    </ligand>
</feature>
<dbReference type="Gene3D" id="3.30.565.10">
    <property type="entry name" value="Histidine kinase-like ATPase, C-terminal domain"/>
    <property type="match status" value="1"/>
</dbReference>
<dbReference type="CDD" id="cd16927">
    <property type="entry name" value="HATPase_Hsp90-like"/>
    <property type="match status" value="1"/>
</dbReference>
<dbReference type="GO" id="GO:0016887">
    <property type="term" value="F:ATP hydrolysis activity"/>
    <property type="evidence" value="ECO:0007669"/>
    <property type="project" value="InterPro"/>
</dbReference>
<feature type="domain" description="Histidine kinase/HSP90-like ATPase" evidence="7">
    <location>
        <begin position="77"/>
        <end position="241"/>
    </location>
</feature>
<accession>A0A1E7FR81</accession>
<dbReference type="InterPro" id="IPR020568">
    <property type="entry name" value="Ribosomal_Su5_D2-typ_SF"/>
</dbReference>